<comment type="caution">
    <text evidence="1">The sequence shown here is derived from an EMBL/GenBank/DDBJ whole genome shotgun (WGS) entry which is preliminary data.</text>
</comment>
<keyword evidence="2" id="KW-1185">Reference proteome</keyword>
<accession>A0ABQ0DVS6</accession>
<evidence type="ECO:0000313" key="1">
    <source>
        <dbReference type="EMBL" id="GAB1226963.1"/>
    </source>
</evidence>
<gene>
    <name evidence="1" type="ORF">ENUP19_0314G0013</name>
</gene>
<proteinExistence type="predicted"/>
<sequence length="90" mass="10529">MSPLAKYHRSEPELTERFEFYKQQPVKEVLDGFQLEIKVGKIVEAGPIQIVNIFLHLKLILEKKKPRSVVAGLAEHYKQKIINQKSYFCM</sequence>
<evidence type="ECO:0000313" key="2">
    <source>
        <dbReference type="Proteomes" id="UP001628156"/>
    </source>
</evidence>
<protein>
    <submittedName>
        <fullName evidence="1">Uncharacterized protein</fullName>
    </submittedName>
</protein>
<dbReference type="EMBL" id="BAAFRS010000314">
    <property type="protein sequence ID" value="GAB1226963.1"/>
    <property type="molecule type" value="Genomic_DNA"/>
</dbReference>
<dbReference type="InterPro" id="IPR012340">
    <property type="entry name" value="NA-bd_OB-fold"/>
</dbReference>
<name>A0ABQ0DVS6_9EUKA</name>
<organism evidence="1 2">
    <name type="scientific">Entamoeba nuttalli</name>
    <dbReference type="NCBI Taxonomy" id="412467"/>
    <lineage>
        <taxon>Eukaryota</taxon>
        <taxon>Amoebozoa</taxon>
        <taxon>Evosea</taxon>
        <taxon>Archamoebae</taxon>
        <taxon>Mastigamoebida</taxon>
        <taxon>Entamoebidae</taxon>
        <taxon>Entamoeba</taxon>
    </lineage>
</organism>
<dbReference type="Proteomes" id="UP001628156">
    <property type="component" value="Unassembled WGS sequence"/>
</dbReference>
<reference evidence="1 2" key="1">
    <citation type="journal article" date="2019" name="PLoS Negl. Trop. Dis.">
        <title>Whole genome sequencing of Entamoeba nuttalli reveals mammalian host-related molecular signatures and a novel octapeptide-repeat surface protein.</title>
        <authorList>
            <person name="Tanaka M."/>
            <person name="Makiuchi T."/>
            <person name="Komiyama T."/>
            <person name="Shiina T."/>
            <person name="Osaki K."/>
            <person name="Tachibana H."/>
        </authorList>
    </citation>
    <scope>NUCLEOTIDE SEQUENCE [LARGE SCALE GENOMIC DNA]</scope>
    <source>
        <strain evidence="1 2">P19-061405</strain>
    </source>
</reference>
<dbReference type="Gene3D" id="2.40.50.140">
    <property type="entry name" value="Nucleic acid-binding proteins"/>
    <property type="match status" value="1"/>
</dbReference>